<dbReference type="Gene3D" id="2.60.40.10">
    <property type="entry name" value="Immunoglobulins"/>
    <property type="match status" value="3"/>
</dbReference>
<comment type="subunit">
    <text evidence="6">Heterodimer with IL12A; disulfide-linked. The heterodimer is known as interleukin IL-12.</text>
</comment>
<keyword evidence="3" id="KW-0067">ATP-binding</keyword>
<keyword evidence="6" id="KW-0202">Cytokine</keyword>
<dbReference type="PRINTS" id="PR01928">
    <property type="entry name" value="INTRLEUKN12B"/>
</dbReference>
<dbReference type="GO" id="GO:0004386">
    <property type="term" value="F:helicase activity"/>
    <property type="evidence" value="ECO:0007669"/>
    <property type="project" value="TreeGrafter"/>
</dbReference>
<dbReference type="InterPro" id="IPR003530">
    <property type="entry name" value="Hematopoietin_rcpt_L_F3_CS"/>
</dbReference>
<dbReference type="PANTHER" id="PTHR18934">
    <property type="entry name" value="ATP-DEPENDENT RNA HELICASE"/>
    <property type="match status" value="1"/>
</dbReference>
<comment type="subcellular location">
    <subcellularLocation>
        <location evidence="6">Secreted</location>
    </subcellularLocation>
</comment>
<keyword evidence="12" id="KW-1185">Reference proteome</keyword>
<dbReference type="GO" id="GO:0004896">
    <property type="term" value="F:cytokine receptor activity"/>
    <property type="evidence" value="ECO:0007669"/>
    <property type="project" value="UniProtKB-UniRule"/>
</dbReference>
<evidence type="ECO:0000313" key="11">
    <source>
        <dbReference type="EMBL" id="RLW09212.1"/>
    </source>
</evidence>
<gene>
    <name evidence="6" type="primary">IL12B</name>
    <name evidence="11" type="ORF">DV515_00003082</name>
</gene>
<dbReference type="SMART" id="SM00409">
    <property type="entry name" value="IG"/>
    <property type="match status" value="1"/>
</dbReference>
<dbReference type="SMART" id="SM00847">
    <property type="entry name" value="HA2"/>
    <property type="match status" value="1"/>
</dbReference>
<comment type="caution">
    <text evidence="11">The sequence shown here is derived from an EMBL/GenBank/DDBJ whole genome shotgun (WGS) entry which is preliminary data.</text>
</comment>
<dbReference type="InterPro" id="IPR014001">
    <property type="entry name" value="Helicase_ATP-bd"/>
</dbReference>
<dbReference type="GO" id="GO:0005125">
    <property type="term" value="F:cytokine activity"/>
    <property type="evidence" value="ECO:0007669"/>
    <property type="project" value="UniProtKB-KW"/>
</dbReference>
<reference evidence="11 12" key="1">
    <citation type="journal article" date="2018" name="Proc. R. Soc. B">
        <title>A non-coding region near Follistatin controls head colour polymorphism in the Gouldian finch.</title>
        <authorList>
            <person name="Toomey M.B."/>
            <person name="Marques C.I."/>
            <person name="Andrade P."/>
            <person name="Araujo P.M."/>
            <person name="Sabatino S."/>
            <person name="Gazda M.A."/>
            <person name="Afonso S."/>
            <person name="Lopes R.J."/>
            <person name="Corbo J.C."/>
            <person name="Carneiro M."/>
        </authorList>
    </citation>
    <scope>NUCLEOTIDE SEQUENCE [LARGE SCALE GENOMIC DNA]</scope>
    <source>
        <strain evidence="11">Red01</strain>
        <tissue evidence="11">Muscle</tissue>
    </source>
</reference>
<proteinExistence type="inferred from homology"/>
<dbReference type="GO" id="GO:0016020">
    <property type="term" value="C:membrane"/>
    <property type="evidence" value="ECO:0007669"/>
    <property type="project" value="InterPro"/>
</dbReference>
<dbReference type="Gene3D" id="3.40.50.300">
    <property type="entry name" value="P-loop containing nucleotide triphosphate hydrolases"/>
    <property type="match status" value="2"/>
</dbReference>
<evidence type="ECO:0000313" key="12">
    <source>
        <dbReference type="Proteomes" id="UP000276834"/>
    </source>
</evidence>
<keyword evidence="5 6" id="KW-0393">Immunoglobulin domain</keyword>
<dbReference type="InterPro" id="IPR003599">
    <property type="entry name" value="Ig_sub"/>
</dbReference>
<dbReference type="InterPro" id="IPR013783">
    <property type="entry name" value="Ig-like_fold"/>
</dbReference>
<dbReference type="PROSITE" id="PS01354">
    <property type="entry name" value="HEMATOPO_REC_L_F3"/>
    <property type="match status" value="1"/>
</dbReference>
<dbReference type="PANTHER" id="PTHR18934:SF108">
    <property type="entry name" value="ATP-DEPENDENT RNA HELICASE DQX1"/>
    <property type="match status" value="1"/>
</dbReference>
<dbReference type="Pfam" id="PF04408">
    <property type="entry name" value="WHD_HA2"/>
    <property type="match status" value="1"/>
</dbReference>
<evidence type="ECO:0000256" key="3">
    <source>
        <dbReference type="ARBA" id="ARBA00022840"/>
    </source>
</evidence>
<name>A0A3L8SV67_CHLGU</name>
<dbReference type="GO" id="GO:0005681">
    <property type="term" value="C:spliceosomal complex"/>
    <property type="evidence" value="ECO:0007669"/>
    <property type="project" value="TreeGrafter"/>
</dbReference>
<evidence type="ECO:0000259" key="8">
    <source>
        <dbReference type="SMART" id="SM00409"/>
    </source>
</evidence>
<evidence type="ECO:0000256" key="6">
    <source>
        <dbReference type="RuleBase" id="RU281113"/>
    </source>
</evidence>
<dbReference type="InterPro" id="IPR048333">
    <property type="entry name" value="HA2_WH"/>
</dbReference>
<dbReference type="OrthoDB" id="10253254at2759"/>
<organism evidence="11 12">
    <name type="scientific">Chloebia gouldiae</name>
    <name type="common">Gouldian finch</name>
    <name type="synonym">Erythrura gouldiae</name>
    <dbReference type="NCBI Taxonomy" id="44316"/>
    <lineage>
        <taxon>Eukaryota</taxon>
        <taxon>Metazoa</taxon>
        <taxon>Chordata</taxon>
        <taxon>Craniata</taxon>
        <taxon>Vertebrata</taxon>
        <taxon>Euteleostomi</taxon>
        <taxon>Archelosauria</taxon>
        <taxon>Archosauria</taxon>
        <taxon>Dinosauria</taxon>
        <taxon>Saurischia</taxon>
        <taxon>Theropoda</taxon>
        <taxon>Coelurosauria</taxon>
        <taxon>Aves</taxon>
        <taxon>Neognathae</taxon>
        <taxon>Neoaves</taxon>
        <taxon>Telluraves</taxon>
        <taxon>Australaves</taxon>
        <taxon>Passeriformes</taxon>
        <taxon>Passeroidea</taxon>
        <taxon>Passeridae</taxon>
        <taxon>Chloebia</taxon>
    </lineage>
</organism>
<feature type="domain" description="Helicase ATP-binding" evidence="9">
    <location>
        <begin position="63"/>
        <end position="254"/>
    </location>
</feature>
<comment type="similarity">
    <text evidence="6">Belongs to the IL-12B family.</text>
</comment>
<dbReference type="InterPro" id="IPR019482">
    <property type="entry name" value="IL-12_beta_cen-dom"/>
</dbReference>
<dbReference type="InterPro" id="IPR015528">
    <property type="entry name" value="IL-12_beta"/>
</dbReference>
<dbReference type="CDD" id="cd17986">
    <property type="entry name" value="DEXQc_DQX1"/>
    <property type="match status" value="1"/>
</dbReference>
<evidence type="ECO:0000259" key="9">
    <source>
        <dbReference type="SMART" id="SM00487"/>
    </source>
</evidence>
<dbReference type="GO" id="GO:0005524">
    <property type="term" value="F:ATP binding"/>
    <property type="evidence" value="ECO:0007669"/>
    <property type="project" value="UniProtKB-KW"/>
</dbReference>
<keyword evidence="2" id="KW-0547">Nucleotide-binding</keyword>
<dbReference type="CDD" id="cd18791">
    <property type="entry name" value="SF2_C_RHA"/>
    <property type="match status" value="1"/>
</dbReference>
<dbReference type="Pfam" id="PF07717">
    <property type="entry name" value="OB_NTP_bind"/>
    <property type="match status" value="1"/>
</dbReference>
<dbReference type="STRING" id="44316.ENSEGOP00005001982"/>
<evidence type="ECO:0000256" key="1">
    <source>
        <dbReference type="ARBA" id="ARBA00022729"/>
    </source>
</evidence>
<dbReference type="InterPro" id="IPR036179">
    <property type="entry name" value="Ig-like_dom_sf"/>
</dbReference>
<dbReference type="Pfam" id="PF21010">
    <property type="entry name" value="HA2_C"/>
    <property type="match status" value="1"/>
</dbReference>
<dbReference type="GO" id="GO:0003723">
    <property type="term" value="F:RNA binding"/>
    <property type="evidence" value="ECO:0007669"/>
    <property type="project" value="TreeGrafter"/>
</dbReference>
<evidence type="ECO:0000259" key="10">
    <source>
        <dbReference type="SMART" id="SM00847"/>
    </source>
</evidence>
<evidence type="ECO:0000256" key="4">
    <source>
        <dbReference type="ARBA" id="ARBA00023180"/>
    </source>
</evidence>
<dbReference type="Pfam" id="PF10420">
    <property type="entry name" value="IL12p40_C"/>
    <property type="match status" value="1"/>
</dbReference>
<feature type="region of interest" description="Disordered" evidence="7">
    <location>
        <begin position="1"/>
        <end position="41"/>
    </location>
</feature>
<dbReference type="FunFam" id="3.40.50.300:FF:001049">
    <property type="entry name" value="ATP-dependent RNA helicase DQX1 isoform X1"/>
    <property type="match status" value="1"/>
</dbReference>
<dbReference type="GO" id="GO:0005615">
    <property type="term" value="C:extracellular space"/>
    <property type="evidence" value="ECO:0007669"/>
    <property type="project" value="UniProtKB-KW"/>
</dbReference>
<protein>
    <recommendedName>
        <fullName evidence="6">Interleukin-12 subunit beta</fullName>
        <shortName evidence="6">IL-12B</shortName>
    </recommendedName>
    <alternativeName>
        <fullName evidence="6">Cytotoxic lymphocyte maturation factor 40 kDa subunit</fullName>
    </alternativeName>
    <alternativeName>
        <fullName evidence="6">IL-12 subunit p40</fullName>
    </alternativeName>
</protein>
<dbReference type="SMART" id="SM00487">
    <property type="entry name" value="DEXDc"/>
    <property type="match status" value="1"/>
</dbReference>
<keyword evidence="4 6" id="KW-0325">Glycoprotein</keyword>
<dbReference type="SUPFAM" id="SSF48726">
    <property type="entry name" value="Immunoglobulin"/>
    <property type="match status" value="1"/>
</dbReference>
<feature type="domain" description="Helicase-associated" evidence="10">
    <location>
        <begin position="459"/>
        <end position="550"/>
    </location>
</feature>
<dbReference type="Pfam" id="PF13245">
    <property type="entry name" value="AAA_19"/>
    <property type="match status" value="1"/>
</dbReference>
<dbReference type="InterPro" id="IPR007502">
    <property type="entry name" value="Helicase-assoc_dom"/>
</dbReference>
<dbReference type="EMBL" id="QUSF01000005">
    <property type="protein sequence ID" value="RLW09212.1"/>
    <property type="molecule type" value="Genomic_DNA"/>
</dbReference>
<dbReference type="CDD" id="cd00096">
    <property type="entry name" value="Ig"/>
    <property type="match status" value="1"/>
</dbReference>
<dbReference type="InterPro" id="IPR036116">
    <property type="entry name" value="FN3_sf"/>
</dbReference>
<dbReference type="SUPFAM" id="SSF52540">
    <property type="entry name" value="P-loop containing nucleoside triphosphate hydrolases"/>
    <property type="match status" value="1"/>
</dbReference>
<dbReference type="InterPro" id="IPR027417">
    <property type="entry name" value="P-loop_NTPase"/>
</dbReference>
<dbReference type="InterPro" id="IPR011709">
    <property type="entry name" value="DEAD-box_helicase_OB_fold"/>
</dbReference>
<evidence type="ECO:0000256" key="5">
    <source>
        <dbReference type="ARBA" id="ARBA00023319"/>
    </source>
</evidence>
<sequence length="1044" mass="115095">MAGSGDPAPLPGPSGPGSALEEEEEQEEDEEDPCLGCDGDLEVNPYDGLPFSSRYYELLRQRRELPVWTTKYSFMEHLEGNSGIVLVSGAPGTGKSTQIPQWCAEYALSMSFAHGLVACTQPHSLAALSLSLRVADEMDLNLGHEVGYCVPHEDCCTAETILRFCSDEMLLREMTSDPLLRQYGVVVLDEAQERTVPTDALLGLLKDVLRQRPALRLVVVTSPALEPRLRAFCGDPPVVRVLGHSSPPQLLHREPPAHGRVAAACQAVLDIHRRQEPGHVLIFLASEQEISECCAAIQTEAVALSPALGPLLVLPLHPGVGRAVQRLYETPEESRERRVIVTHWLGDSSFSLGTVRFVIDSGLELRSVYNPRIRAESQVLRPISRSQAESRMQRAAGSPPGTCLRLYSEAFEQRLPPSPAPHVSETSLSRLVLLLKRLDIADMGQCDFLDRPAPESLMQALEDLDYLAALDDDGNLSEVGIIMSEFPLDPQLAKALIASCEFDCVEEMVSLAAMLTASPCFVPLSTHLEEAVALRRRALLHPSGDHFTLINIFNAFQQHAGDEGWCRKHGVCAEALRLAGTVRAELLEVMRRIELPVSPPAFGSDANALNIQRALISGYFLQVARDVDGSGNYVMLTHKHVAHLAPACGYLLRSPPRRLPPWVLYHEFTISQDNCLRVVSEIQPQMLVELAPQYYLSNLPPSEGRDLLMELREKVVAAEEAPAEPELAQAAGREDEHGDVCILQSQEEAVVGEMLVVVGVALFLVPAEPLTAFPPKFQVGKLNQDVVLRCDTSEQHISWTLNGEEEPMVELVPEGQKLTIVGVDLPATGNYSCWAGPGHLLDTTYVVVSSTREEEINVSCQAESYNGSFHCSWPGPPSAIFRARLVRSDGSVGPWVPVANDQGLFNTSLADTLFCPFGEELHPLQLHLEGLSDTSYFNLSRHFFLRDIVRPDPPQKLILQQRGEQLHLAWAPPASWPLPKSYFALLYHLEYELHNGTKVEQFVEGAEETPVPVGAGWVRISCRDPYTPPAWSPWSDWMDLDAPQ</sequence>
<feature type="domain" description="Immunoglobulin" evidence="8">
    <location>
        <begin position="775"/>
        <end position="849"/>
    </location>
</feature>
<evidence type="ECO:0000256" key="7">
    <source>
        <dbReference type="SAM" id="MobiDB-lite"/>
    </source>
</evidence>
<dbReference type="AlphaFoldDB" id="A0A3L8SV67"/>
<accession>A0A3L8SV67</accession>
<dbReference type="SUPFAM" id="SSF49265">
    <property type="entry name" value="Fibronectin type III"/>
    <property type="match status" value="2"/>
</dbReference>
<feature type="compositionally biased region" description="Acidic residues" evidence="7">
    <location>
        <begin position="20"/>
        <end position="33"/>
    </location>
</feature>
<dbReference type="Gene3D" id="1.20.120.1080">
    <property type="match status" value="1"/>
</dbReference>
<dbReference type="Proteomes" id="UP000276834">
    <property type="component" value="Unassembled WGS sequence"/>
</dbReference>
<keyword evidence="1" id="KW-0732">Signal</keyword>
<keyword evidence="6" id="KW-0964">Secreted</keyword>
<evidence type="ECO:0000256" key="2">
    <source>
        <dbReference type="ARBA" id="ARBA00022741"/>
    </source>
</evidence>